<feature type="region of interest" description="Disordered" evidence="1">
    <location>
        <begin position="1"/>
        <end position="85"/>
    </location>
</feature>
<dbReference type="EMBL" id="HACM01001547">
    <property type="protein sequence ID" value="CRZ01989.1"/>
    <property type="molecule type" value="Transcribed_RNA"/>
</dbReference>
<feature type="compositionally biased region" description="Polar residues" evidence="1">
    <location>
        <begin position="16"/>
        <end position="26"/>
    </location>
</feature>
<name>A0A0H5R285_9EUKA</name>
<sequence>MPKIHHSPPRSPIGLRSSNRSTSSMPDTDAPPAWFLASMAQQRLEQDQERQLLESQNVRTSESPPTPSGSVMITESATTRHEEVRTYPRPTTSIWQFVALWVTSPYLMIMCPSQKFVNFWDQTDRASGKRCFSLAVSSLCIFAKHSTD</sequence>
<accession>A0A0H5R285</accession>
<protein>
    <submittedName>
        <fullName evidence="2">Uncharacterized protein</fullName>
    </submittedName>
</protein>
<organism evidence="2">
    <name type="scientific">Spongospora subterranea</name>
    <dbReference type="NCBI Taxonomy" id="70186"/>
    <lineage>
        <taxon>Eukaryota</taxon>
        <taxon>Sar</taxon>
        <taxon>Rhizaria</taxon>
        <taxon>Endomyxa</taxon>
        <taxon>Phytomyxea</taxon>
        <taxon>Plasmodiophorida</taxon>
        <taxon>Plasmodiophoridae</taxon>
        <taxon>Spongospora</taxon>
    </lineage>
</organism>
<evidence type="ECO:0000313" key="2">
    <source>
        <dbReference type="EMBL" id="CRZ01989.1"/>
    </source>
</evidence>
<evidence type="ECO:0000256" key="1">
    <source>
        <dbReference type="SAM" id="MobiDB-lite"/>
    </source>
</evidence>
<reference evidence="2" key="1">
    <citation type="submission" date="2015-04" db="EMBL/GenBank/DDBJ databases">
        <title>The genome sequence of the plant pathogenic Rhizarian Plasmodiophora brassicae reveals insights in its biotrophic life cycle and the origin of chitin synthesis.</title>
        <authorList>
            <person name="Schwelm A."/>
            <person name="Fogelqvist J."/>
            <person name="Knaust A."/>
            <person name="Julke S."/>
            <person name="Lilja T."/>
            <person name="Dhandapani V."/>
            <person name="Bonilla-Rosso G."/>
            <person name="Karlsson M."/>
            <person name="Shevchenko A."/>
            <person name="Choi S.R."/>
            <person name="Kim H.G."/>
            <person name="Park J.Y."/>
            <person name="Lim Y.P."/>
            <person name="Ludwig-Muller J."/>
            <person name="Dixelius C."/>
        </authorList>
    </citation>
    <scope>NUCLEOTIDE SEQUENCE</scope>
    <source>
        <tissue evidence="2">Potato root galls</tissue>
    </source>
</reference>
<proteinExistence type="predicted"/>
<feature type="compositionally biased region" description="Polar residues" evidence="1">
    <location>
        <begin position="57"/>
        <end position="77"/>
    </location>
</feature>
<dbReference type="AlphaFoldDB" id="A0A0H5R285"/>